<evidence type="ECO:0000256" key="2">
    <source>
        <dbReference type="ARBA" id="ARBA00022475"/>
    </source>
</evidence>
<feature type="transmembrane region" description="Helical" evidence="10">
    <location>
        <begin position="130"/>
        <end position="149"/>
    </location>
</feature>
<keyword evidence="2" id="KW-1003">Cell membrane</keyword>
<reference evidence="12" key="4">
    <citation type="submission" date="2025-09" db="UniProtKB">
        <authorList>
            <consortium name="Ensembl"/>
        </authorList>
    </citation>
    <scope>IDENTIFICATION</scope>
</reference>
<dbReference type="GO" id="GO:0005886">
    <property type="term" value="C:plasma membrane"/>
    <property type="evidence" value="ECO:0000318"/>
    <property type="project" value="GO_Central"/>
</dbReference>
<dbReference type="PROSITE" id="PS00237">
    <property type="entry name" value="G_PROTEIN_RECEP_F1_1"/>
    <property type="match status" value="1"/>
</dbReference>
<evidence type="ECO:0000256" key="9">
    <source>
        <dbReference type="RuleBase" id="RU000688"/>
    </source>
</evidence>
<feature type="transmembrane region" description="Helical" evidence="10">
    <location>
        <begin position="188"/>
        <end position="211"/>
    </location>
</feature>
<keyword evidence="13" id="KW-1185">Reference proteome</keyword>
<reference evidence="12" key="3">
    <citation type="submission" date="2025-08" db="UniProtKB">
        <authorList>
            <consortium name="Ensembl"/>
        </authorList>
    </citation>
    <scope>IDENTIFICATION</scope>
</reference>
<reference evidence="13" key="1">
    <citation type="journal article" date="2002" name="Science">
        <title>The draft genome of Ciona intestinalis: insights into chordate and vertebrate origins.</title>
        <authorList>
            <person name="Dehal P."/>
            <person name="Satou Y."/>
            <person name="Campbell R.K."/>
            <person name="Chapman J."/>
            <person name="Degnan B."/>
            <person name="De Tomaso A."/>
            <person name="Davidson B."/>
            <person name="Di Gregorio A."/>
            <person name="Gelpke M."/>
            <person name="Goodstein D.M."/>
            <person name="Harafuji N."/>
            <person name="Hastings K.E."/>
            <person name="Ho I."/>
            <person name="Hotta K."/>
            <person name="Huang W."/>
            <person name="Kawashima T."/>
            <person name="Lemaire P."/>
            <person name="Martinez D."/>
            <person name="Meinertzhagen I.A."/>
            <person name="Necula S."/>
            <person name="Nonaka M."/>
            <person name="Putnam N."/>
            <person name="Rash S."/>
            <person name="Saiga H."/>
            <person name="Satake M."/>
            <person name="Terry A."/>
            <person name="Yamada L."/>
            <person name="Wang H.G."/>
            <person name="Awazu S."/>
            <person name="Azumi K."/>
            <person name="Boore J."/>
            <person name="Branno M."/>
            <person name="Chin-Bow S."/>
            <person name="DeSantis R."/>
            <person name="Doyle S."/>
            <person name="Francino P."/>
            <person name="Keys D.N."/>
            <person name="Haga S."/>
            <person name="Hayashi H."/>
            <person name="Hino K."/>
            <person name="Imai K.S."/>
            <person name="Inaba K."/>
            <person name="Kano S."/>
            <person name="Kobayashi K."/>
            <person name="Kobayashi M."/>
            <person name="Lee B.I."/>
            <person name="Makabe K.W."/>
            <person name="Manohar C."/>
            <person name="Matassi G."/>
            <person name="Medina M."/>
            <person name="Mochizuki Y."/>
            <person name="Mount S."/>
            <person name="Morishita T."/>
            <person name="Miura S."/>
            <person name="Nakayama A."/>
            <person name="Nishizaka S."/>
            <person name="Nomoto H."/>
            <person name="Ohta F."/>
            <person name="Oishi K."/>
            <person name="Rigoutsos I."/>
            <person name="Sano M."/>
            <person name="Sasaki A."/>
            <person name="Sasakura Y."/>
            <person name="Shoguchi E."/>
            <person name="Shin-i T."/>
            <person name="Spagnuolo A."/>
            <person name="Stainier D."/>
            <person name="Suzuki M.M."/>
            <person name="Tassy O."/>
            <person name="Takatori N."/>
            <person name="Tokuoka M."/>
            <person name="Yagi K."/>
            <person name="Yoshizaki F."/>
            <person name="Wada S."/>
            <person name="Zhang C."/>
            <person name="Hyatt P.D."/>
            <person name="Larimer F."/>
            <person name="Detter C."/>
            <person name="Doggett N."/>
            <person name="Glavina T."/>
            <person name="Hawkins T."/>
            <person name="Richardson P."/>
            <person name="Lucas S."/>
            <person name="Kohara Y."/>
            <person name="Levine M."/>
            <person name="Satoh N."/>
            <person name="Rokhsar D.S."/>
        </authorList>
    </citation>
    <scope>NUCLEOTIDE SEQUENCE [LARGE SCALE GENOMIC DNA]</scope>
</reference>
<feature type="transmembrane region" description="Helical" evidence="10">
    <location>
        <begin position="14"/>
        <end position="38"/>
    </location>
</feature>
<evidence type="ECO:0000256" key="3">
    <source>
        <dbReference type="ARBA" id="ARBA00022692"/>
    </source>
</evidence>
<dbReference type="InParanoid" id="F6T1G9"/>
<proteinExistence type="inferred from homology"/>
<dbReference type="FunFam" id="1.20.1070.10:FF:000626">
    <property type="entry name" value="Uncharacterized protein"/>
    <property type="match status" value="1"/>
</dbReference>
<keyword evidence="7 9" id="KW-0675">Receptor</keyword>
<dbReference type="PANTHER" id="PTHR24229:SF109">
    <property type="entry name" value="SOMATOSTATIN RECEPTOR TYPE 2-LIKE"/>
    <property type="match status" value="1"/>
</dbReference>
<dbReference type="InterPro" id="IPR017452">
    <property type="entry name" value="GPCR_Rhodpsn_7TM"/>
</dbReference>
<dbReference type="GO" id="GO:0043005">
    <property type="term" value="C:neuron projection"/>
    <property type="evidence" value="ECO:0000318"/>
    <property type="project" value="GO_Central"/>
</dbReference>
<evidence type="ECO:0000256" key="6">
    <source>
        <dbReference type="ARBA" id="ARBA00023136"/>
    </source>
</evidence>
<comment type="similarity">
    <text evidence="9">Belongs to the G-protein coupled receptor 1 family.</text>
</comment>
<organism evidence="12 13">
    <name type="scientific">Ciona intestinalis</name>
    <name type="common">Transparent sea squirt</name>
    <name type="synonym">Ascidia intestinalis</name>
    <dbReference type="NCBI Taxonomy" id="7719"/>
    <lineage>
        <taxon>Eukaryota</taxon>
        <taxon>Metazoa</taxon>
        <taxon>Chordata</taxon>
        <taxon>Tunicata</taxon>
        <taxon>Ascidiacea</taxon>
        <taxon>Phlebobranchia</taxon>
        <taxon>Cionidae</taxon>
        <taxon>Ciona</taxon>
    </lineage>
</organism>
<keyword evidence="8 9" id="KW-0807">Transducer</keyword>
<evidence type="ECO:0000256" key="5">
    <source>
        <dbReference type="ARBA" id="ARBA00023040"/>
    </source>
</evidence>
<dbReference type="HOGENOM" id="CLU_009579_6_4_1"/>
<dbReference type="SUPFAM" id="SSF81321">
    <property type="entry name" value="Family A G protein-coupled receptor-like"/>
    <property type="match status" value="1"/>
</dbReference>
<dbReference type="Pfam" id="PF00001">
    <property type="entry name" value="7tm_1"/>
    <property type="match status" value="1"/>
</dbReference>
<name>F6T1G9_CIOIN</name>
<evidence type="ECO:0000313" key="12">
    <source>
        <dbReference type="Ensembl" id="ENSCINP00000029572.2"/>
    </source>
</evidence>
<dbReference type="STRING" id="7719.ENSCINP00000029572"/>
<evidence type="ECO:0000256" key="7">
    <source>
        <dbReference type="ARBA" id="ARBA00023170"/>
    </source>
</evidence>
<dbReference type="PRINTS" id="PR01157">
    <property type="entry name" value="P2YPURNOCPTR"/>
</dbReference>
<dbReference type="InterPro" id="IPR000276">
    <property type="entry name" value="GPCR_Rhodpsn"/>
</dbReference>
<dbReference type="PRINTS" id="PR00237">
    <property type="entry name" value="GPCRRHODOPSN"/>
</dbReference>
<protein>
    <recommendedName>
        <fullName evidence="11">G-protein coupled receptors family 1 profile domain-containing protein</fullName>
    </recommendedName>
</protein>
<keyword evidence="4 10" id="KW-1133">Transmembrane helix</keyword>
<keyword evidence="5 9" id="KW-0297">G-protein coupled receptor</keyword>
<reference evidence="12" key="2">
    <citation type="journal article" date="2008" name="Genome Biol.">
        <title>Improved genome assembly and evidence-based global gene model set for the chordate Ciona intestinalis: new insight into intron and operon populations.</title>
        <authorList>
            <person name="Satou Y."/>
            <person name="Mineta K."/>
            <person name="Ogasawara M."/>
            <person name="Sasakura Y."/>
            <person name="Shoguchi E."/>
            <person name="Ueno K."/>
            <person name="Yamada L."/>
            <person name="Matsumoto J."/>
            <person name="Wasserscheid J."/>
            <person name="Dewar K."/>
            <person name="Wiley G.B."/>
            <person name="Macmil S.L."/>
            <person name="Roe B.A."/>
            <person name="Zeller R.W."/>
            <person name="Hastings K.E."/>
            <person name="Lemaire P."/>
            <person name="Lindquist E."/>
            <person name="Endo T."/>
            <person name="Hotta K."/>
            <person name="Inaba K."/>
        </authorList>
    </citation>
    <scope>NUCLEOTIDE SEQUENCE [LARGE SCALE GENOMIC DNA]</scope>
    <source>
        <strain evidence="12">wild type</strain>
    </source>
</reference>
<dbReference type="EMBL" id="EAAA01000803">
    <property type="status" value="NOT_ANNOTATED_CDS"/>
    <property type="molecule type" value="Genomic_DNA"/>
</dbReference>
<dbReference type="GO" id="GO:0042923">
    <property type="term" value="F:neuropeptide binding"/>
    <property type="evidence" value="ECO:0000318"/>
    <property type="project" value="GO_Central"/>
</dbReference>
<dbReference type="Ensembl" id="ENSCINT00000029818.2">
    <property type="protein sequence ID" value="ENSCINP00000029572.2"/>
    <property type="gene ID" value="ENSCING00000017497.2"/>
</dbReference>
<evidence type="ECO:0000259" key="11">
    <source>
        <dbReference type="PROSITE" id="PS50262"/>
    </source>
</evidence>
<evidence type="ECO:0000256" key="1">
    <source>
        <dbReference type="ARBA" id="ARBA00004651"/>
    </source>
</evidence>
<dbReference type="Gene3D" id="1.20.1070.10">
    <property type="entry name" value="Rhodopsin 7-helix transmembrane proteins"/>
    <property type="match status" value="1"/>
</dbReference>
<dbReference type="AlphaFoldDB" id="F6T1G9"/>
<dbReference type="GO" id="GO:0004930">
    <property type="term" value="F:G protein-coupled receptor activity"/>
    <property type="evidence" value="ECO:0000318"/>
    <property type="project" value="GO_Central"/>
</dbReference>
<evidence type="ECO:0000313" key="13">
    <source>
        <dbReference type="Proteomes" id="UP000008144"/>
    </source>
</evidence>
<evidence type="ECO:0000256" key="10">
    <source>
        <dbReference type="SAM" id="Phobius"/>
    </source>
</evidence>
<feature type="domain" description="G-protein coupled receptors family 1 profile" evidence="11">
    <location>
        <begin position="27"/>
        <end position="300"/>
    </location>
</feature>
<feature type="transmembrane region" description="Helical" evidence="10">
    <location>
        <begin position="89"/>
        <end position="110"/>
    </location>
</feature>
<accession>F6T1G9</accession>
<keyword evidence="6 10" id="KW-0472">Membrane</keyword>
<feature type="transmembrane region" description="Helical" evidence="10">
    <location>
        <begin position="50"/>
        <end position="69"/>
    </location>
</feature>
<comment type="subcellular location">
    <subcellularLocation>
        <location evidence="1">Cell membrane</location>
        <topology evidence="1">Multi-pass membrane protein</topology>
    </subcellularLocation>
</comment>
<keyword evidence="3 9" id="KW-0812">Transmembrane</keyword>
<evidence type="ECO:0000256" key="4">
    <source>
        <dbReference type="ARBA" id="ARBA00022989"/>
    </source>
</evidence>
<sequence length="316" mass="35637">MSSNDVLVNTDAKVAFSGVICAVGLVGNFLVMFVVLVLREFRKSVTHWYVLQLAIADSLFLISLPFKMIEDINGYWMYPEWMCKGKETLLFLNYYTSVSFLMIMSIDRYIAVCHPFSDTLQRLRKPKSAIIITVTTWVAGLLICIPVMLYSFKVGIQPNCRCTDTFTDGTPESCHYHTRAYGFKVFNIFNFVVMFILPLAVMGACYGLIIFRLTSGPLKDKSESRSGTNKSSKSEKDRRRVTIMCLCLVGCFFVCWLPFHAVHIAKIVGISGQTDALCRILPVVASLLAYSNSALNPYLYSFLGGNFAQRWKQNAL</sequence>
<feature type="transmembrane region" description="Helical" evidence="10">
    <location>
        <begin position="241"/>
        <end position="259"/>
    </location>
</feature>
<dbReference type="GO" id="GO:0007218">
    <property type="term" value="P:neuropeptide signaling pathway"/>
    <property type="evidence" value="ECO:0000318"/>
    <property type="project" value="GO_Central"/>
</dbReference>
<evidence type="ECO:0000256" key="8">
    <source>
        <dbReference type="ARBA" id="ARBA00023224"/>
    </source>
</evidence>
<dbReference type="GeneTree" id="ENSGT00940000157017"/>
<dbReference type="Proteomes" id="UP000008144">
    <property type="component" value="Chromosome 11"/>
</dbReference>
<dbReference type="PROSITE" id="PS50262">
    <property type="entry name" value="G_PROTEIN_RECEP_F1_2"/>
    <property type="match status" value="1"/>
</dbReference>
<dbReference type="PANTHER" id="PTHR24229">
    <property type="entry name" value="NEUROPEPTIDES RECEPTOR"/>
    <property type="match status" value="1"/>
</dbReference>